<dbReference type="CDD" id="cd06186">
    <property type="entry name" value="NOX_Duox_like_FAD_NADP"/>
    <property type="match status" value="1"/>
</dbReference>
<dbReference type="InterPro" id="IPR013112">
    <property type="entry name" value="FAD-bd_8"/>
</dbReference>
<dbReference type="GO" id="GO:0006826">
    <property type="term" value="P:iron ion transport"/>
    <property type="evidence" value="ECO:0007669"/>
    <property type="project" value="TreeGrafter"/>
</dbReference>
<dbReference type="GO" id="GO:0015677">
    <property type="term" value="P:copper ion import"/>
    <property type="evidence" value="ECO:0007669"/>
    <property type="project" value="TreeGrafter"/>
</dbReference>
<feature type="transmembrane region" description="Helical" evidence="10">
    <location>
        <begin position="281"/>
        <end position="297"/>
    </location>
</feature>
<gene>
    <name evidence="12" type="ORF">DCS_05776</name>
</gene>
<evidence type="ECO:0000256" key="1">
    <source>
        <dbReference type="ARBA" id="ARBA00004141"/>
    </source>
</evidence>
<dbReference type="STRING" id="98403.A0A151GNV9"/>
<dbReference type="EMBL" id="LAYC01000002">
    <property type="protein sequence ID" value="KYK58758.1"/>
    <property type="molecule type" value="Genomic_DNA"/>
</dbReference>
<reference evidence="12 13" key="1">
    <citation type="journal article" date="2016" name="Sci. Rep.">
        <title>Insights into Adaptations to a Near-Obligate Nematode Endoparasitic Lifestyle from the Finished Genome of Drechmeria coniospora.</title>
        <authorList>
            <person name="Zhang L."/>
            <person name="Zhou Z."/>
            <person name="Guo Q."/>
            <person name="Fokkens L."/>
            <person name="Miskei M."/>
            <person name="Pocsi I."/>
            <person name="Zhang W."/>
            <person name="Chen M."/>
            <person name="Wang L."/>
            <person name="Sun Y."/>
            <person name="Donzelli B.G."/>
            <person name="Gibson D.M."/>
            <person name="Nelson D.R."/>
            <person name="Luo J.G."/>
            <person name="Rep M."/>
            <person name="Liu H."/>
            <person name="Yang S."/>
            <person name="Wang J."/>
            <person name="Krasnoff S.B."/>
            <person name="Xu Y."/>
            <person name="Molnar I."/>
            <person name="Lin M."/>
        </authorList>
    </citation>
    <scope>NUCLEOTIDE SEQUENCE [LARGE SCALE GENOMIC DNA]</scope>
    <source>
        <strain evidence="12 13">ARSEF 6962</strain>
    </source>
</reference>
<keyword evidence="6 10" id="KW-1133">Transmembrane helix</keyword>
<evidence type="ECO:0000256" key="3">
    <source>
        <dbReference type="ARBA" id="ARBA00022448"/>
    </source>
</evidence>
<evidence type="ECO:0000313" key="13">
    <source>
        <dbReference type="Proteomes" id="UP000076580"/>
    </source>
</evidence>
<dbReference type="GO" id="GO:0000293">
    <property type="term" value="F:ferric-chelate reductase activity"/>
    <property type="evidence" value="ECO:0007669"/>
    <property type="project" value="UniProtKB-ARBA"/>
</dbReference>
<keyword evidence="5" id="KW-0249">Electron transport</keyword>
<feature type="domain" description="FAD-binding FR-type" evidence="11">
    <location>
        <begin position="335"/>
        <end position="451"/>
    </location>
</feature>
<dbReference type="RefSeq" id="XP_040658110.1">
    <property type="nucleotide sequence ID" value="XM_040803077.1"/>
</dbReference>
<dbReference type="PANTHER" id="PTHR32361">
    <property type="entry name" value="FERRIC/CUPRIC REDUCTASE TRANSMEMBRANE COMPONENT"/>
    <property type="match status" value="1"/>
</dbReference>
<feature type="transmembrane region" description="Helical" evidence="10">
    <location>
        <begin position="166"/>
        <end position="187"/>
    </location>
</feature>
<feature type="transmembrane region" description="Helical" evidence="10">
    <location>
        <begin position="208"/>
        <end position="227"/>
    </location>
</feature>
<keyword evidence="13" id="KW-1185">Reference proteome</keyword>
<keyword evidence="4 10" id="KW-0812">Transmembrane</keyword>
<dbReference type="Pfam" id="PF08030">
    <property type="entry name" value="NAD_binding_6"/>
    <property type="match status" value="1"/>
</dbReference>
<organism evidence="12 13">
    <name type="scientific">Drechmeria coniospora</name>
    <name type="common">Nematophagous fungus</name>
    <name type="synonym">Meria coniospora</name>
    <dbReference type="NCBI Taxonomy" id="98403"/>
    <lineage>
        <taxon>Eukaryota</taxon>
        <taxon>Fungi</taxon>
        <taxon>Dikarya</taxon>
        <taxon>Ascomycota</taxon>
        <taxon>Pezizomycotina</taxon>
        <taxon>Sordariomycetes</taxon>
        <taxon>Hypocreomycetidae</taxon>
        <taxon>Hypocreales</taxon>
        <taxon>Ophiocordycipitaceae</taxon>
        <taxon>Drechmeria</taxon>
    </lineage>
</organism>
<dbReference type="InterPro" id="IPR051410">
    <property type="entry name" value="Ferric/Cupric_Reductase"/>
</dbReference>
<name>A0A151GNV9_DRECN</name>
<keyword evidence="7" id="KW-0560">Oxidoreductase</keyword>
<dbReference type="Pfam" id="PF01794">
    <property type="entry name" value="Ferric_reduct"/>
    <property type="match status" value="1"/>
</dbReference>
<dbReference type="AlphaFoldDB" id="A0A151GNV9"/>
<accession>A0A151GNV9</accession>
<sequence>MASPTLARRHIQEHAAGDVTEPHWGYADRIVPCKLDAESCEYLDVVYGAHDVGMACVGALWASFVAVALMCFLRRRFRRPHRRRESRGGILDKLRGPAVAFCRRHLLPDANHALFGRTTRFQVVTLALLVAYLVVLSFVGIRYATWRTLVSDVAGVYSTRTSLGPWSNRVGVIAFALVPLSVLLCSRESLLSLLTGVPYQKFNFLHRWVGYVVLVQSGLHAVGWSIIQTRLYQPQPSVGREWIVQPCAAWGITAMTLLTLLAVLSTRWAVRRTGYEAFRKAHYLLAVVFIGACWAHWSKLECFLVPSLLLWGIDRGARLVRTALLHYHPGARAGFRPARAVITRFPDLDDDGDVVRLDLENHQDCWAVGQHMYLCFPECSIWQSHPFTPLNAPVARDGSVRHSYVLRARSGETKKLAELAATKMSADQDSPSSTATTSVILTGPYGENLLGKIAADTNVVCVAGGTGITYVLPVLLELARRAPVPGRKMELIWVVRHLRNADWVREEMDGLREARQALNLTIRLFATRDVASPSSTSSFDGDKKETTEYCGDEKYSICEAASVDERQLSVGDIGQDWLEGDRGSRHPDLGRLVGQFVETTVSGRTLVFASGPGGMITDLRSVVAALNSPRSAWKRQERFDVNLVCDDRLLS</sequence>
<feature type="transmembrane region" description="Helical" evidence="10">
    <location>
        <begin position="123"/>
        <end position="146"/>
    </location>
</feature>
<proteinExistence type="inferred from homology"/>
<evidence type="ECO:0000256" key="8">
    <source>
        <dbReference type="ARBA" id="ARBA00023065"/>
    </source>
</evidence>
<comment type="subcellular location">
    <subcellularLocation>
        <location evidence="1">Membrane</location>
        <topology evidence="1">Multi-pass membrane protein</topology>
    </subcellularLocation>
</comment>
<evidence type="ECO:0000256" key="10">
    <source>
        <dbReference type="SAM" id="Phobius"/>
    </source>
</evidence>
<comment type="similarity">
    <text evidence="2">Belongs to the ferric reductase (FRE) family.</text>
</comment>
<dbReference type="PANTHER" id="PTHR32361:SF3">
    <property type="entry name" value="REDUCTASE, PUTATIVE (AFU_ORTHOLOGUE AFUA_6G13750)-RELATED"/>
    <property type="match status" value="1"/>
</dbReference>
<dbReference type="GO" id="GO:0006879">
    <property type="term" value="P:intracellular iron ion homeostasis"/>
    <property type="evidence" value="ECO:0007669"/>
    <property type="project" value="TreeGrafter"/>
</dbReference>
<dbReference type="InterPro" id="IPR017927">
    <property type="entry name" value="FAD-bd_FR_type"/>
</dbReference>
<evidence type="ECO:0000256" key="4">
    <source>
        <dbReference type="ARBA" id="ARBA00022692"/>
    </source>
</evidence>
<evidence type="ECO:0000259" key="11">
    <source>
        <dbReference type="PROSITE" id="PS51384"/>
    </source>
</evidence>
<evidence type="ECO:0000256" key="9">
    <source>
        <dbReference type="ARBA" id="ARBA00023136"/>
    </source>
</evidence>
<comment type="caution">
    <text evidence="12">The sequence shown here is derived from an EMBL/GenBank/DDBJ whole genome shotgun (WGS) entry which is preliminary data.</text>
</comment>
<dbReference type="PROSITE" id="PS51384">
    <property type="entry name" value="FAD_FR"/>
    <property type="match status" value="1"/>
</dbReference>
<dbReference type="SFLD" id="SFLDG01168">
    <property type="entry name" value="Ferric_reductase_subgroup_(FRE"/>
    <property type="match status" value="1"/>
</dbReference>
<feature type="transmembrane region" description="Helical" evidence="10">
    <location>
        <begin position="52"/>
        <end position="73"/>
    </location>
</feature>
<dbReference type="GO" id="GO:0005886">
    <property type="term" value="C:plasma membrane"/>
    <property type="evidence" value="ECO:0007669"/>
    <property type="project" value="TreeGrafter"/>
</dbReference>
<dbReference type="Gene3D" id="3.40.50.80">
    <property type="entry name" value="Nucleotide-binding domain of ferredoxin-NADP reductase (FNR) module"/>
    <property type="match status" value="1"/>
</dbReference>
<dbReference type="GeneID" id="63718419"/>
<dbReference type="SUPFAM" id="SSF52343">
    <property type="entry name" value="Ferredoxin reductase-like, C-terminal NADP-linked domain"/>
    <property type="match status" value="1"/>
</dbReference>
<evidence type="ECO:0000256" key="7">
    <source>
        <dbReference type="ARBA" id="ARBA00023002"/>
    </source>
</evidence>
<dbReference type="SFLD" id="SFLDS00052">
    <property type="entry name" value="Ferric_Reductase_Domain"/>
    <property type="match status" value="1"/>
</dbReference>
<evidence type="ECO:0000256" key="5">
    <source>
        <dbReference type="ARBA" id="ARBA00022982"/>
    </source>
</evidence>
<protein>
    <recommendedName>
        <fullName evidence="11">FAD-binding FR-type domain-containing protein</fullName>
    </recommendedName>
</protein>
<dbReference type="InterPro" id="IPR013121">
    <property type="entry name" value="Fe_red_NAD-bd_6"/>
</dbReference>
<keyword evidence="8" id="KW-0406">Ion transport</keyword>
<feature type="transmembrane region" description="Helical" evidence="10">
    <location>
        <begin position="247"/>
        <end position="269"/>
    </location>
</feature>
<evidence type="ECO:0000256" key="2">
    <source>
        <dbReference type="ARBA" id="ARBA00006278"/>
    </source>
</evidence>
<dbReference type="InterPro" id="IPR039261">
    <property type="entry name" value="FNR_nucleotide-bd"/>
</dbReference>
<dbReference type="Proteomes" id="UP000076580">
    <property type="component" value="Chromosome 02"/>
</dbReference>
<dbReference type="Pfam" id="PF08022">
    <property type="entry name" value="FAD_binding_8"/>
    <property type="match status" value="1"/>
</dbReference>
<keyword evidence="3" id="KW-0813">Transport</keyword>
<evidence type="ECO:0000313" key="12">
    <source>
        <dbReference type="EMBL" id="KYK58758.1"/>
    </source>
</evidence>
<keyword evidence="9 10" id="KW-0472">Membrane</keyword>
<evidence type="ECO:0000256" key="6">
    <source>
        <dbReference type="ARBA" id="ARBA00022989"/>
    </source>
</evidence>
<dbReference type="InParanoid" id="A0A151GNV9"/>
<dbReference type="InterPro" id="IPR013130">
    <property type="entry name" value="Fe3_Rdtase_TM_dom"/>
</dbReference>